<dbReference type="STRING" id="90262.A0A1X2IDX0"/>
<organism evidence="3 4">
    <name type="scientific">Absidia repens</name>
    <dbReference type="NCBI Taxonomy" id="90262"/>
    <lineage>
        <taxon>Eukaryota</taxon>
        <taxon>Fungi</taxon>
        <taxon>Fungi incertae sedis</taxon>
        <taxon>Mucoromycota</taxon>
        <taxon>Mucoromycotina</taxon>
        <taxon>Mucoromycetes</taxon>
        <taxon>Mucorales</taxon>
        <taxon>Cunninghamellaceae</taxon>
        <taxon>Absidia</taxon>
    </lineage>
</organism>
<comment type="caution">
    <text evidence="3">The sequence shown here is derived from an EMBL/GenBank/DDBJ whole genome shotgun (WGS) entry which is preliminary data.</text>
</comment>
<evidence type="ECO:0000313" key="3">
    <source>
        <dbReference type="EMBL" id="ORZ14710.1"/>
    </source>
</evidence>
<gene>
    <name evidence="3" type="ORF">BCR42DRAFT_57054</name>
</gene>
<evidence type="ECO:0000256" key="2">
    <source>
        <dbReference type="SAM" id="Phobius"/>
    </source>
</evidence>
<proteinExistence type="predicted"/>
<keyword evidence="2" id="KW-0472">Membrane</keyword>
<keyword evidence="2" id="KW-0812">Transmembrane</keyword>
<dbReference type="EMBL" id="MCGE01000014">
    <property type="protein sequence ID" value="ORZ14710.1"/>
    <property type="molecule type" value="Genomic_DNA"/>
</dbReference>
<accession>A0A1X2IDX0</accession>
<evidence type="ECO:0000256" key="1">
    <source>
        <dbReference type="SAM" id="MobiDB-lite"/>
    </source>
</evidence>
<protein>
    <submittedName>
        <fullName evidence="3">Uncharacterized protein</fullName>
    </submittedName>
</protein>
<feature type="region of interest" description="Disordered" evidence="1">
    <location>
        <begin position="342"/>
        <end position="367"/>
    </location>
</feature>
<feature type="compositionally biased region" description="Acidic residues" evidence="1">
    <location>
        <begin position="295"/>
        <end position="320"/>
    </location>
</feature>
<dbReference type="OrthoDB" id="3196451at2759"/>
<feature type="transmembrane region" description="Helical" evidence="2">
    <location>
        <begin position="98"/>
        <end position="118"/>
    </location>
</feature>
<dbReference type="Proteomes" id="UP000193560">
    <property type="component" value="Unassembled WGS sequence"/>
</dbReference>
<feature type="transmembrane region" description="Helical" evidence="2">
    <location>
        <begin position="130"/>
        <end position="151"/>
    </location>
</feature>
<keyword evidence="4" id="KW-1185">Reference proteome</keyword>
<reference evidence="3 4" key="1">
    <citation type="submission" date="2016-07" db="EMBL/GenBank/DDBJ databases">
        <title>Pervasive Adenine N6-methylation of Active Genes in Fungi.</title>
        <authorList>
            <consortium name="DOE Joint Genome Institute"/>
            <person name="Mondo S.J."/>
            <person name="Dannebaum R.O."/>
            <person name="Kuo R.C."/>
            <person name="Labutti K."/>
            <person name="Haridas S."/>
            <person name="Kuo A."/>
            <person name="Salamov A."/>
            <person name="Ahrendt S.R."/>
            <person name="Lipzen A."/>
            <person name="Sullivan W."/>
            <person name="Andreopoulos W.B."/>
            <person name="Clum A."/>
            <person name="Lindquist E."/>
            <person name="Daum C."/>
            <person name="Ramamoorthy G.K."/>
            <person name="Gryganskyi A."/>
            <person name="Culley D."/>
            <person name="Magnuson J.K."/>
            <person name="James T.Y."/>
            <person name="O'Malley M.A."/>
            <person name="Stajich J.E."/>
            <person name="Spatafora J.W."/>
            <person name="Visel A."/>
            <person name="Grigoriev I.V."/>
        </authorList>
    </citation>
    <scope>NUCLEOTIDE SEQUENCE [LARGE SCALE GENOMIC DNA]</scope>
    <source>
        <strain evidence="3 4">NRRL 1336</strain>
    </source>
</reference>
<name>A0A1X2IDX0_9FUNG</name>
<dbReference type="AlphaFoldDB" id="A0A1X2IDX0"/>
<feature type="region of interest" description="Disordered" evidence="1">
    <location>
        <begin position="292"/>
        <end position="320"/>
    </location>
</feature>
<keyword evidence="2" id="KW-1133">Transmembrane helix</keyword>
<evidence type="ECO:0000313" key="4">
    <source>
        <dbReference type="Proteomes" id="UP000193560"/>
    </source>
</evidence>
<sequence>MAIPYRKHLMIKRMTTPLTSLLKMICQPHVPDHPSIVLVVVLKNIKLQIILFIGKPEWMRYYVNLSIGGKVKDTTAQEGGEKELKGNDSNYCDHVVDVFNPFLLVWYTQIFIITSTFAYEGYTLYSKLAIIEPCLFFSSFFGFGYLLAFGVDFSTTEYRNMNDNDDSKTNGITQEEMVEKYHIYQDDSDEENDNSDKSSLDGAQGDGDGLSLFDDISLAGEPVSEEALMRDKEVMANWQHLMTRSWRAAPTDDDNEHQHLYHEPYPALGNDGLSSQLHVADDGASMLSMASRFNEDDDEDEDGEDDDDDDLESTTEEDLEQLWARYEQFKQDEELAEKLQQEEQVRGLKMKQHGDGQNPFLQGHGQG</sequence>